<evidence type="ECO:0000259" key="6">
    <source>
        <dbReference type="Pfam" id="PF04453"/>
    </source>
</evidence>
<dbReference type="InterPro" id="IPR020889">
    <property type="entry name" value="LipoPS_assembly_LptD"/>
</dbReference>
<dbReference type="PANTHER" id="PTHR30189:SF1">
    <property type="entry name" value="LPS-ASSEMBLY PROTEIN LPTD"/>
    <property type="match status" value="1"/>
</dbReference>
<feature type="chain" id="PRO_5009009605" description="LPS-assembly protein LptD" evidence="4">
    <location>
        <begin position="25"/>
        <end position="739"/>
    </location>
</feature>
<keyword evidence="1 4" id="KW-0732">Signal</keyword>
<comment type="function">
    <text evidence="4">Involved in the assembly of lipopolysaccharide (LPS) at the surface of the outer membrane.</text>
</comment>
<dbReference type="eggNOG" id="COG1452">
    <property type="taxonomic scope" value="Bacteria"/>
</dbReference>
<dbReference type="GO" id="GO:0009279">
    <property type="term" value="C:cell outer membrane"/>
    <property type="evidence" value="ECO:0007669"/>
    <property type="project" value="UniProtKB-SubCell"/>
</dbReference>
<gene>
    <name evidence="4" type="primary">lptD</name>
    <name evidence="7" type="ordered locus">SAR116_0696</name>
</gene>
<dbReference type="HOGENOM" id="CLU_009039_3_0_5"/>
<organism evidence="7 8">
    <name type="scientific">Puniceispirillum marinum (strain IMCC1322)</name>
    <dbReference type="NCBI Taxonomy" id="488538"/>
    <lineage>
        <taxon>Bacteria</taxon>
        <taxon>Pseudomonadati</taxon>
        <taxon>Pseudomonadota</taxon>
        <taxon>Alphaproteobacteria</taxon>
        <taxon>Candidatus Puniceispirillales</taxon>
        <taxon>Candidatus Puniceispirillaceae</taxon>
        <taxon>Candidatus Puniceispirillum</taxon>
    </lineage>
</organism>
<evidence type="ECO:0000256" key="4">
    <source>
        <dbReference type="HAMAP-Rule" id="MF_01411"/>
    </source>
</evidence>
<comment type="subcellular location">
    <subcellularLocation>
        <location evidence="4">Cell outer membrane</location>
    </subcellularLocation>
</comment>
<dbReference type="RefSeq" id="WP_013045568.1">
    <property type="nucleotide sequence ID" value="NC_014010.1"/>
</dbReference>
<comment type="caution">
    <text evidence="4">Lacks conserved residue(s) required for the propagation of feature annotation.</text>
</comment>
<dbReference type="Pfam" id="PF04453">
    <property type="entry name" value="LptD"/>
    <property type="match status" value="1"/>
</dbReference>
<dbReference type="GO" id="GO:1990351">
    <property type="term" value="C:transporter complex"/>
    <property type="evidence" value="ECO:0007669"/>
    <property type="project" value="TreeGrafter"/>
</dbReference>
<evidence type="ECO:0000256" key="2">
    <source>
        <dbReference type="ARBA" id="ARBA00023136"/>
    </source>
</evidence>
<evidence type="ECO:0000259" key="5">
    <source>
        <dbReference type="Pfam" id="PF03968"/>
    </source>
</evidence>
<comment type="subunit">
    <text evidence="4">Component of the lipopolysaccharide transport and assembly complex.</text>
</comment>
<evidence type="ECO:0000256" key="1">
    <source>
        <dbReference type="ARBA" id="ARBA00022729"/>
    </source>
</evidence>
<feature type="domain" description="Organic solvent tolerance-like N-terminal" evidence="5">
    <location>
        <begin position="32"/>
        <end position="108"/>
    </location>
</feature>
<feature type="signal peptide" evidence="4">
    <location>
        <begin position="1"/>
        <end position="24"/>
    </location>
</feature>
<dbReference type="Pfam" id="PF03968">
    <property type="entry name" value="LptD_N"/>
    <property type="match status" value="1"/>
</dbReference>
<dbReference type="STRING" id="488538.SAR116_0696"/>
<dbReference type="GO" id="GO:0015920">
    <property type="term" value="P:lipopolysaccharide transport"/>
    <property type="evidence" value="ECO:0007669"/>
    <property type="project" value="InterPro"/>
</dbReference>
<dbReference type="InterPro" id="IPR050218">
    <property type="entry name" value="LptD"/>
</dbReference>
<dbReference type="Proteomes" id="UP000007460">
    <property type="component" value="Chromosome"/>
</dbReference>
<dbReference type="KEGG" id="apb:SAR116_0696"/>
<dbReference type="PANTHER" id="PTHR30189">
    <property type="entry name" value="LPS-ASSEMBLY PROTEIN"/>
    <property type="match status" value="1"/>
</dbReference>
<keyword evidence="8" id="KW-1185">Reference proteome</keyword>
<protein>
    <recommendedName>
        <fullName evidence="4">LPS-assembly protein LptD</fullName>
    </recommendedName>
</protein>
<evidence type="ECO:0000313" key="8">
    <source>
        <dbReference type="Proteomes" id="UP000007460"/>
    </source>
</evidence>
<reference evidence="7 8" key="1">
    <citation type="journal article" date="2010" name="J. Bacteriol.">
        <title>Complete genome sequence of "Candidatus Puniceispirillum marinum" IMCC1322, a representative of the SAR116 clade in the Alphaproteobacteria.</title>
        <authorList>
            <person name="Oh H.M."/>
            <person name="Kwon K.K."/>
            <person name="Kang I."/>
            <person name="Kang S.G."/>
            <person name="Lee J.H."/>
            <person name="Kim S.J."/>
            <person name="Cho J.C."/>
        </authorList>
    </citation>
    <scope>NUCLEOTIDE SEQUENCE [LARGE SCALE GENOMIC DNA]</scope>
    <source>
        <strain evidence="7 8">IMCC1322</strain>
    </source>
</reference>
<comment type="similarity">
    <text evidence="4">Belongs to the LptD family.</text>
</comment>
<dbReference type="GO" id="GO:0043165">
    <property type="term" value="P:Gram-negative-bacterium-type cell outer membrane assembly"/>
    <property type="evidence" value="ECO:0007669"/>
    <property type="project" value="UniProtKB-UniRule"/>
</dbReference>
<sequence length="739" mass="82422" precursor="true">MRVFFKFFSFVFVATSLMSATAMADDNPIAFEADKVQVNQEDGSMYATGNVVLKQAGKTLRADEVTYNKPNDRAIARGNVVMTLPDGTRHKAIVMEVDNEFTHIVAETLSTKFADGTSMKSKNGEQTVGDKAVFQSARFTPCKCDFENGETPIWDLRTTSTIRSEKTNTISHNNVRMHVLNIPVGYFPYLAHPDWTVRRRSGFLTPSFVISSDLGFTASIPYYQVIDDTRDIEFTPYRFQHRGTAVKTRYRQKWDNSDLNVAIYTASVETYKKNREAVGAIDGLFTSTLGDDWKLRARLNRASQDTFMRRYNFDESTSLKSEIVAERIKSERYYLVEANDIQTLQTKTALANEPSLLPNIYYEEVKAGFRRNQVLRTEIQAFQLDNDQGYDMSRWSGTAQITEDFPMTYGIASYDANIIGSFYNLHSQPTTATTKTGTVTAVNPIMSLGYRLPLATSILDRLVVIEPQAKLVHVAGEDNTDKIPNRDAADYRIDEANLFLLNRYQGKDYILPGSRMDVGVSAITQDAVLGEISGFAGVSRRLSSQRTTGLSINSDDIYSDYVASASIDPPGAYKVTWSGRLSSHDFTLNESKTTITGNVGITNWSLDHNQLNKAYFASSSDDREELTANAIRSFDNGWNVSATQIWDLSYGTTKQEKTSASLGYGAGTFAVSKTRGGEKSATLIWNGGVQDCITVTVNYKHDPTKDRDIKTVDELNFTISFKHLGALSQSEIANATKSE</sequence>
<accession>D5BRP2</accession>
<dbReference type="InterPro" id="IPR005653">
    <property type="entry name" value="OstA-like_N"/>
</dbReference>
<dbReference type="EMBL" id="CP001751">
    <property type="protein sequence ID" value="ADE38939.1"/>
    <property type="molecule type" value="Genomic_DNA"/>
</dbReference>
<dbReference type="OrthoDB" id="9760225at2"/>
<dbReference type="HAMAP" id="MF_01411">
    <property type="entry name" value="LPS_assembly_LptD"/>
    <property type="match status" value="1"/>
</dbReference>
<evidence type="ECO:0000313" key="7">
    <source>
        <dbReference type="EMBL" id="ADE38939.1"/>
    </source>
</evidence>
<keyword evidence="2 4" id="KW-0472">Membrane</keyword>
<dbReference type="AlphaFoldDB" id="D5BRP2"/>
<keyword evidence="3 4" id="KW-0998">Cell outer membrane</keyword>
<evidence type="ECO:0000256" key="3">
    <source>
        <dbReference type="ARBA" id="ARBA00023237"/>
    </source>
</evidence>
<feature type="domain" description="LptD C-terminal" evidence="6">
    <location>
        <begin position="288"/>
        <end position="629"/>
    </location>
</feature>
<proteinExistence type="inferred from homology"/>
<dbReference type="InterPro" id="IPR007543">
    <property type="entry name" value="LptD_C"/>
</dbReference>
<name>D5BRP2_PUNMI</name>
<dbReference type="Gene3D" id="2.60.450.10">
    <property type="entry name" value="Lipopolysaccharide (LPS) transport protein A like domain"/>
    <property type="match status" value="1"/>
</dbReference>